<keyword evidence="6 8" id="KW-0804">Transcription</keyword>
<evidence type="ECO:0000256" key="7">
    <source>
        <dbReference type="ARBA" id="ARBA00023242"/>
    </source>
</evidence>
<sequence>MSEDLISSLYPPPPPYYKYFTELNLSEFKLWKEAHPDTPPAGELRLLVPPEIPTSDQYRGYGSVWLLENKLPSLKDLGWRQLYSDEDETITSKAKIEELHKLLDSLLLNFLELVASVSVEPAKFYVKIEHLKLILINMNHLLNTYRPHQTRESLIMLLQGEINKKKAEISEIDLVANEVKQHIADLVQTSFGGGGNEESEMENTEKLGLNELERKKKFEALKELLSEGNP</sequence>
<evidence type="ECO:0000256" key="5">
    <source>
        <dbReference type="ARBA" id="ARBA00023159"/>
    </source>
</evidence>
<protein>
    <recommendedName>
        <fullName evidence="3 8">Mediator of RNA polymerase II transcription subunit 7</fullName>
    </recommendedName>
</protein>
<comment type="subcellular location">
    <subcellularLocation>
        <location evidence="1 8">Nucleus</location>
    </subcellularLocation>
</comment>
<dbReference type="PANTHER" id="PTHR21428">
    <property type="entry name" value="MEDIATOR OF RNA POLYMERASE II TRANSCRIPTION SUBUNIT 7"/>
    <property type="match status" value="1"/>
</dbReference>
<keyword evidence="10" id="KW-1185">Reference proteome</keyword>
<dbReference type="SUPFAM" id="SSF140718">
    <property type="entry name" value="Mediator hinge subcomplex-like"/>
    <property type="match status" value="1"/>
</dbReference>
<dbReference type="Gene3D" id="6.10.140.1520">
    <property type="match status" value="1"/>
</dbReference>
<dbReference type="Gene3D" id="6.10.140.200">
    <property type="match status" value="1"/>
</dbReference>
<evidence type="ECO:0000256" key="1">
    <source>
        <dbReference type="ARBA" id="ARBA00004123"/>
    </source>
</evidence>
<evidence type="ECO:0000256" key="8">
    <source>
        <dbReference type="RuleBase" id="RU364060"/>
    </source>
</evidence>
<dbReference type="EMBL" id="CP034456">
    <property type="protein sequence ID" value="QBM85716.1"/>
    <property type="molecule type" value="Genomic_DNA"/>
</dbReference>
<dbReference type="GO" id="GO:0016592">
    <property type="term" value="C:mediator complex"/>
    <property type="evidence" value="ECO:0007669"/>
    <property type="project" value="InterPro"/>
</dbReference>
<reference evidence="10" key="1">
    <citation type="submission" date="2019-03" db="EMBL/GenBank/DDBJ databases">
        <title>Snf2 controls pulcherriminic acid biosynthesis and connects pigmentation and antifungal activity of the yeast Metschnikowia pulcherrima.</title>
        <authorList>
            <person name="Gore-Lloyd D."/>
            <person name="Sumann I."/>
            <person name="Brachmann A.O."/>
            <person name="Schneeberger K."/>
            <person name="Ortiz-Merino R.A."/>
            <person name="Moreno-Beltran M."/>
            <person name="Schlaefli M."/>
            <person name="Kirner P."/>
            <person name="Santos Kron A."/>
            <person name="Wolfe K.H."/>
            <person name="Piel J."/>
            <person name="Ahrens C.H."/>
            <person name="Henk D."/>
            <person name="Freimoser F.M."/>
        </authorList>
    </citation>
    <scope>NUCLEOTIDE SEQUENCE [LARGE SCALE GENOMIC DNA]</scope>
    <source>
        <strain evidence="10">APC 1.2</strain>
    </source>
</reference>
<name>A0A4P6XI44_9ASCO</name>
<dbReference type="GO" id="GO:0006357">
    <property type="term" value="P:regulation of transcription by RNA polymerase II"/>
    <property type="evidence" value="ECO:0007669"/>
    <property type="project" value="InterPro"/>
</dbReference>
<dbReference type="Proteomes" id="UP000292447">
    <property type="component" value="Chromosome I"/>
</dbReference>
<keyword evidence="5 8" id="KW-0010">Activator</keyword>
<dbReference type="PANTHER" id="PTHR21428:SF11">
    <property type="entry name" value="MEDIATOR OF RNA POLYMERASE II TRANSCRIPTION SUBUNIT 7"/>
    <property type="match status" value="1"/>
</dbReference>
<dbReference type="AlphaFoldDB" id="A0A4P6XI44"/>
<dbReference type="GO" id="GO:0003712">
    <property type="term" value="F:transcription coregulator activity"/>
    <property type="evidence" value="ECO:0007669"/>
    <property type="project" value="InterPro"/>
</dbReference>
<comment type="subunit">
    <text evidence="8">Component of the Mediator complex.</text>
</comment>
<evidence type="ECO:0000256" key="2">
    <source>
        <dbReference type="ARBA" id="ARBA00009994"/>
    </source>
</evidence>
<evidence type="ECO:0000313" key="9">
    <source>
        <dbReference type="EMBL" id="QBM85716.1"/>
    </source>
</evidence>
<dbReference type="InterPro" id="IPR037212">
    <property type="entry name" value="Med7/Med21-like"/>
</dbReference>
<evidence type="ECO:0000313" key="10">
    <source>
        <dbReference type="Proteomes" id="UP000292447"/>
    </source>
</evidence>
<dbReference type="GO" id="GO:0070847">
    <property type="term" value="C:core mediator complex"/>
    <property type="evidence" value="ECO:0007669"/>
    <property type="project" value="TreeGrafter"/>
</dbReference>
<dbReference type="Pfam" id="PF05983">
    <property type="entry name" value="Med7"/>
    <property type="match status" value="1"/>
</dbReference>
<gene>
    <name evidence="9" type="primary">MPUL0A03410</name>
    <name evidence="9" type="ORF">METSCH_A03410</name>
</gene>
<comment type="similarity">
    <text evidence="2 8">Belongs to the Mediator complex subunit 7 family.</text>
</comment>
<evidence type="ECO:0000256" key="4">
    <source>
        <dbReference type="ARBA" id="ARBA00023015"/>
    </source>
</evidence>
<dbReference type="InterPro" id="IPR009244">
    <property type="entry name" value="Mediatior_Med7"/>
</dbReference>
<keyword evidence="4 8" id="KW-0805">Transcription regulation</keyword>
<evidence type="ECO:0000256" key="6">
    <source>
        <dbReference type="ARBA" id="ARBA00023163"/>
    </source>
</evidence>
<keyword evidence="7 8" id="KW-0539">Nucleus</keyword>
<organism evidence="9 10">
    <name type="scientific">Metschnikowia aff. pulcherrima</name>
    <dbReference type="NCBI Taxonomy" id="2163413"/>
    <lineage>
        <taxon>Eukaryota</taxon>
        <taxon>Fungi</taxon>
        <taxon>Dikarya</taxon>
        <taxon>Ascomycota</taxon>
        <taxon>Saccharomycotina</taxon>
        <taxon>Pichiomycetes</taxon>
        <taxon>Metschnikowiaceae</taxon>
        <taxon>Metschnikowia</taxon>
    </lineage>
</organism>
<dbReference type="STRING" id="2163413.A0A4P6XI44"/>
<proteinExistence type="inferred from homology"/>
<accession>A0A4P6XI44</accession>
<comment type="function">
    <text evidence="8">Component of the Mediator complex, a coactivator involved in the regulated transcription of nearly all RNA polymerase II-dependent genes. Mediator functions as a bridge to convey information from gene-specific regulatory proteins to the basal RNA polymerase II transcription machinery.</text>
</comment>
<evidence type="ECO:0000256" key="3">
    <source>
        <dbReference type="ARBA" id="ARBA00020631"/>
    </source>
</evidence>
<dbReference type="InterPro" id="IPR044888">
    <property type="entry name" value="Mediatior_Med7_sf"/>
</dbReference>